<evidence type="ECO:0000313" key="3">
    <source>
        <dbReference type="EMBL" id="KAJ7669095.1"/>
    </source>
</evidence>
<comment type="caution">
    <text evidence="3">The sequence shown here is derived from an EMBL/GenBank/DDBJ whole genome shotgun (WGS) entry which is preliminary data.</text>
</comment>
<gene>
    <name evidence="3" type="ORF">B0H17DRAFT_1209745</name>
</gene>
<sequence length="276" mass="29552">MSEVQPRTFPASPTTGLHPKISTRKKLTPLTLSADSLLYFVVGEQVQKCLIEFDGPLYVQASTWDGIITIWVEYCKGNHSHVVETSPPSSPDFSAASAAPEADGSPLSSLVVNISDVESTPPSSPRLRKAGKLPRAPRPAVPTSHSRLPPLPPRLRAERAAARIEAAADKAEAAAQRITEDAAKTLAMVRRAEAAARRISEHAEMAFGLMQRAGEVARLIGQEADLIVELVAANGPPAHRTAHAEAGAVRLESLLRADGFAEWVAQQRQDAGVDRT</sequence>
<keyword evidence="1" id="KW-0175">Coiled coil</keyword>
<feature type="coiled-coil region" evidence="1">
    <location>
        <begin position="154"/>
        <end position="181"/>
    </location>
</feature>
<evidence type="ECO:0000256" key="1">
    <source>
        <dbReference type="SAM" id="Coils"/>
    </source>
</evidence>
<feature type="compositionally biased region" description="Low complexity" evidence="2">
    <location>
        <begin position="91"/>
        <end position="101"/>
    </location>
</feature>
<feature type="region of interest" description="Disordered" evidence="2">
    <location>
        <begin position="1"/>
        <end position="20"/>
    </location>
</feature>
<feature type="region of interest" description="Disordered" evidence="2">
    <location>
        <begin position="116"/>
        <end position="153"/>
    </location>
</feature>
<name>A0AAD7CXL8_MYCRO</name>
<organism evidence="3 4">
    <name type="scientific">Mycena rosella</name>
    <name type="common">Pink bonnet</name>
    <name type="synonym">Agaricus rosellus</name>
    <dbReference type="NCBI Taxonomy" id="1033263"/>
    <lineage>
        <taxon>Eukaryota</taxon>
        <taxon>Fungi</taxon>
        <taxon>Dikarya</taxon>
        <taxon>Basidiomycota</taxon>
        <taxon>Agaricomycotina</taxon>
        <taxon>Agaricomycetes</taxon>
        <taxon>Agaricomycetidae</taxon>
        <taxon>Agaricales</taxon>
        <taxon>Marasmiineae</taxon>
        <taxon>Mycenaceae</taxon>
        <taxon>Mycena</taxon>
    </lineage>
</organism>
<dbReference type="AlphaFoldDB" id="A0AAD7CXL8"/>
<reference evidence="3" key="1">
    <citation type="submission" date="2023-03" db="EMBL/GenBank/DDBJ databases">
        <title>Massive genome expansion in bonnet fungi (Mycena s.s.) driven by repeated elements and novel gene families across ecological guilds.</title>
        <authorList>
            <consortium name="Lawrence Berkeley National Laboratory"/>
            <person name="Harder C.B."/>
            <person name="Miyauchi S."/>
            <person name="Viragh M."/>
            <person name="Kuo A."/>
            <person name="Thoen E."/>
            <person name="Andreopoulos B."/>
            <person name="Lu D."/>
            <person name="Skrede I."/>
            <person name="Drula E."/>
            <person name="Henrissat B."/>
            <person name="Morin E."/>
            <person name="Kohler A."/>
            <person name="Barry K."/>
            <person name="LaButti K."/>
            <person name="Morin E."/>
            <person name="Salamov A."/>
            <person name="Lipzen A."/>
            <person name="Mereny Z."/>
            <person name="Hegedus B."/>
            <person name="Baldrian P."/>
            <person name="Stursova M."/>
            <person name="Weitz H."/>
            <person name="Taylor A."/>
            <person name="Grigoriev I.V."/>
            <person name="Nagy L.G."/>
            <person name="Martin F."/>
            <person name="Kauserud H."/>
        </authorList>
    </citation>
    <scope>NUCLEOTIDE SEQUENCE</scope>
    <source>
        <strain evidence="3">CBHHK067</strain>
    </source>
</reference>
<keyword evidence="4" id="KW-1185">Reference proteome</keyword>
<dbReference type="EMBL" id="JARKIE010000189">
    <property type="protein sequence ID" value="KAJ7669095.1"/>
    <property type="molecule type" value="Genomic_DNA"/>
</dbReference>
<feature type="region of interest" description="Disordered" evidence="2">
    <location>
        <begin position="82"/>
        <end position="101"/>
    </location>
</feature>
<evidence type="ECO:0000256" key="2">
    <source>
        <dbReference type="SAM" id="MobiDB-lite"/>
    </source>
</evidence>
<proteinExistence type="predicted"/>
<dbReference type="Proteomes" id="UP001221757">
    <property type="component" value="Unassembled WGS sequence"/>
</dbReference>
<accession>A0AAD7CXL8</accession>
<protein>
    <submittedName>
        <fullName evidence="3">Uncharacterized protein</fullName>
    </submittedName>
</protein>
<evidence type="ECO:0000313" key="4">
    <source>
        <dbReference type="Proteomes" id="UP001221757"/>
    </source>
</evidence>